<gene>
    <name evidence="12" type="ORF">AMORRO_LOCUS11937</name>
</gene>
<keyword evidence="5" id="KW-0999">Mitochondrion inner membrane</keyword>
<sequence length="80" mass="8842">MSRGLIYAKALAAGGLIVGFGYMLMRLSTPTEEEYYAARINSKLSPEHKKRISDKTKIREHNAAILGMMKKVAESDKPSA</sequence>
<keyword evidence="13" id="KW-1185">Reference proteome</keyword>
<evidence type="ECO:0000313" key="12">
    <source>
        <dbReference type="EMBL" id="CAG8697703.1"/>
    </source>
</evidence>
<dbReference type="Proteomes" id="UP000789342">
    <property type="component" value="Unassembled WGS sequence"/>
</dbReference>
<dbReference type="GO" id="GO:0005743">
    <property type="term" value="C:mitochondrial inner membrane"/>
    <property type="evidence" value="ECO:0007669"/>
    <property type="project" value="UniProtKB-SubCell"/>
</dbReference>
<dbReference type="AlphaFoldDB" id="A0A9N9HN78"/>
<evidence type="ECO:0000256" key="8">
    <source>
        <dbReference type="ARBA" id="ARBA00023136"/>
    </source>
</evidence>
<dbReference type="OrthoDB" id="5576752at2759"/>
<dbReference type="EMBL" id="CAJVPV010016355">
    <property type="protein sequence ID" value="CAG8697703.1"/>
    <property type="molecule type" value="Genomic_DNA"/>
</dbReference>
<feature type="transmembrane region" description="Helical" evidence="11">
    <location>
        <begin position="6"/>
        <end position="25"/>
    </location>
</feature>
<evidence type="ECO:0000256" key="5">
    <source>
        <dbReference type="ARBA" id="ARBA00022792"/>
    </source>
</evidence>
<accession>A0A9N9HN78</accession>
<evidence type="ECO:0000256" key="6">
    <source>
        <dbReference type="ARBA" id="ARBA00022989"/>
    </source>
</evidence>
<evidence type="ECO:0000313" key="13">
    <source>
        <dbReference type="Proteomes" id="UP000789342"/>
    </source>
</evidence>
<evidence type="ECO:0000256" key="2">
    <source>
        <dbReference type="ARBA" id="ARBA00004273"/>
    </source>
</evidence>
<evidence type="ECO:0000256" key="1">
    <source>
        <dbReference type="ARBA" id="ARBA00004167"/>
    </source>
</evidence>
<evidence type="ECO:0000256" key="3">
    <source>
        <dbReference type="ARBA" id="ARBA00006780"/>
    </source>
</evidence>
<comment type="caution">
    <text evidence="12">The sequence shown here is derived from an EMBL/GenBank/DDBJ whole genome shotgun (WGS) entry which is preliminary data.</text>
</comment>
<proteinExistence type="inferred from homology"/>
<dbReference type="InterPro" id="IPR012420">
    <property type="entry name" value="Cbp4"/>
</dbReference>
<protein>
    <submittedName>
        <fullName evidence="12">10242_t:CDS:1</fullName>
    </submittedName>
</protein>
<keyword evidence="7" id="KW-0496">Mitochondrion</keyword>
<organism evidence="12 13">
    <name type="scientific">Acaulospora morrowiae</name>
    <dbReference type="NCBI Taxonomy" id="94023"/>
    <lineage>
        <taxon>Eukaryota</taxon>
        <taxon>Fungi</taxon>
        <taxon>Fungi incertae sedis</taxon>
        <taxon>Mucoromycota</taxon>
        <taxon>Glomeromycotina</taxon>
        <taxon>Glomeromycetes</taxon>
        <taxon>Diversisporales</taxon>
        <taxon>Acaulosporaceae</taxon>
        <taxon>Acaulospora</taxon>
    </lineage>
</organism>
<dbReference type="Pfam" id="PF07960">
    <property type="entry name" value="CBP4"/>
    <property type="match status" value="1"/>
</dbReference>
<keyword evidence="8 11" id="KW-0472">Membrane</keyword>
<evidence type="ECO:0000256" key="9">
    <source>
        <dbReference type="ARBA" id="ARBA00023186"/>
    </source>
</evidence>
<comment type="subcellular location">
    <subcellularLocation>
        <location evidence="1">Membrane</location>
        <topology evidence="1">Single-pass membrane protein</topology>
    </subcellularLocation>
    <subcellularLocation>
        <location evidence="2">Mitochondrion inner membrane</location>
    </subcellularLocation>
</comment>
<keyword evidence="4 11" id="KW-0812">Transmembrane</keyword>
<evidence type="ECO:0000256" key="11">
    <source>
        <dbReference type="SAM" id="Phobius"/>
    </source>
</evidence>
<keyword evidence="9" id="KW-0143">Chaperone</keyword>
<name>A0A9N9HN78_9GLOM</name>
<evidence type="ECO:0000256" key="4">
    <source>
        <dbReference type="ARBA" id="ARBA00022692"/>
    </source>
</evidence>
<comment type="similarity">
    <text evidence="3">Belongs to the CBP4 family.</text>
</comment>
<evidence type="ECO:0000256" key="10">
    <source>
        <dbReference type="ARBA" id="ARBA00025413"/>
    </source>
</evidence>
<evidence type="ECO:0000256" key="7">
    <source>
        <dbReference type="ARBA" id="ARBA00023128"/>
    </source>
</evidence>
<reference evidence="12" key="1">
    <citation type="submission" date="2021-06" db="EMBL/GenBank/DDBJ databases">
        <authorList>
            <person name="Kallberg Y."/>
            <person name="Tangrot J."/>
            <person name="Rosling A."/>
        </authorList>
    </citation>
    <scope>NUCLEOTIDE SEQUENCE</scope>
    <source>
        <strain evidence="12">CL551</strain>
    </source>
</reference>
<keyword evidence="6 11" id="KW-1133">Transmembrane helix</keyword>
<comment type="function">
    <text evidence="10">Essential for the assembly of ubiquinol-cytochrome c reductase. It has a direct effect on the correct occurrence of the Rieske protein, core 4, core 5 and apocytochrome b.</text>
</comment>